<comment type="PTM">
    <text evidence="9">The 4-hydroxycinnamic acid (p-coumaric acid) chromophore is covalently bound via a thioester linkage.</text>
</comment>
<evidence type="ECO:0000256" key="6">
    <source>
        <dbReference type="ARBA" id="ARBA00023170"/>
    </source>
</evidence>
<keyword evidence="4 8" id="KW-0716">Sensory transduction</keyword>
<evidence type="ECO:0000313" key="11">
    <source>
        <dbReference type="EMBL" id="CAA9288263.1"/>
    </source>
</evidence>
<evidence type="ECO:0000256" key="1">
    <source>
        <dbReference type="ARBA" id="ARBA00009132"/>
    </source>
</evidence>
<dbReference type="PIRSF" id="PIRSF000087">
    <property type="entry name" value="PYP"/>
    <property type="match status" value="1"/>
</dbReference>
<evidence type="ECO:0000259" key="10">
    <source>
        <dbReference type="PROSITE" id="PS50112"/>
    </source>
</evidence>
<reference evidence="11" key="1">
    <citation type="submission" date="2020-02" db="EMBL/GenBank/DDBJ databases">
        <authorList>
            <person name="Meier V. D."/>
        </authorList>
    </citation>
    <scope>NUCLEOTIDE SEQUENCE</scope>
    <source>
        <strain evidence="11">AVDCRST_MAG27</strain>
    </source>
</reference>
<dbReference type="GO" id="GO:0007602">
    <property type="term" value="P:phototransduction"/>
    <property type="evidence" value="ECO:0007669"/>
    <property type="project" value="UniProtKB-UniRule"/>
</dbReference>
<dbReference type="InterPro" id="IPR013767">
    <property type="entry name" value="PAS_fold"/>
</dbReference>
<evidence type="ECO:0000256" key="8">
    <source>
        <dbReference type="PIRNR" id="PIRNR000087"/>
    </source>
</evidence>
<dbReference type="CDD" id="cd00130">
    <property type="entry name" value="PAS"/>
    <property type="match status" value="1"/>
</dbReference>
<dbReference type="InterPro" id="IPR012130">
    <property type="entry name" value="PYP"/>
</dbReference>
<dbReference type="NCBIfam" id="TIGR00229">
    <property type="entry name" value="sensory_box"/>
    <property type="match status" value="1"/>
</dbReference>
<dbReference type="NCBIfam" id="TIGR02373">
    <property type="entry name" value="photo_yellow"/>
    <property type="match status" value="1"/>
</dbReference>
<accession>A0A6J4JUW4</accession>
<dbReference type="PROSITE" id="PS50112">
    <property type="entry name" value="PAS"/>
    <property type="match status" value="1"/>
</dbReference>
<sequence length="124" mass="13874">MELIKFGSDNVENLVAQDPSRLNRLPFGAVLVDAAGRIMKYNNAEGEITGRKPEEVVGKNFFTDVAPCTRGHLFQGKFQDGVAKGEVNTMFEYVFDHNMAPAKVRVHMKSNSVKDGVWIFVKRV</sequence>
<name>A0A6J4JUW4_9PROT</name>
<keyword evidence="6 8" id="KW-0675">Receptor</keyword>
<dbReference type="InterPro" id="IPR035965">
    <property type="entry name" value="PAS-like_dom_sf"/>
</dbReference>
<dbReference type="AlphaFoldDB" id="A0A6J4JUW4"/>
<comment type="similarity">
    <text evidence="1 8">Belongs to the photoactive yellow protein family.</text>
</comment>
<gene>
    <name evidence="11" type="ORF">AVDCRST_MAG27-4707</name>
</gene>
<evidence type="ECO:0000256" key="5">
    <source>
        <dbReference type="ARBA" id="ARBA00022991"/>
    </source>
</evidence>
<keyword evidence="5 8" id="KW-0157">Chromophore</keyword>
<organism evidence="11">
    <name type="scientific">uncultured Craurococcus sp</name>
    <dbReference type="NCBI Taxonomy" id="1135998"/>
    <lineage>
        <taxon>Bacteria</taxon>
        <taxon>Pseudomonadati</taxon>
        <taxon>Pseudomonadota</taxon>
        <taxon>Alphaproteobacteria</taxon>
        <taxon>Acetobacterales</taxon>
        <taxon>Acetobacteraceae</taxon>
        <taxon>Craurococcus</taxon>
        <taxon>environmental samples</taxon>
    </lineage>
</organism>
<dbReference type="InterPro" id="IPR000014">
    <property type="entry name" value="PAS"/>
</dbReference>
<dbReference type="Pfam" id="PF00989">
    <property type="entry name" value="PAS"/>
    <property type="match status" value="1"/>
</dbReference>
<dbReference type="Gene3D" id="3.30.450.20">
    <property type="entry name" value="PAS domain"/>
    <property type="match status" value="1"/>
</dbReference>
<dbReference type="EMBL" id="CADCTD010000185">
    <property type="protein sequence ID" value="CAA9288263.1"/>
    <property type="molecule type" value="Genomic_DNA"/>
</dbReference>
<evidence type="ECO:0000256" key="4">
    <source>
        <dbReference type="ARBA" id="ARBA00022606"/>
    </source>
</evidence>
<proteinExistence type="inferred from homology"/>
<feature type="modified residue" description="S-(4-hydroxycinnamyl)cysteine" evidence="9">
    <location>
        <position position="68"/>
    </location>
</feature>
<protein>
    <recommendedName>
        <fullName evidence="2 7">Photoactive yellow protein</fullName>
        <shortName evidence="8">PYP</shortName>
    </recommendedName>
</protein>
<dbReference type="GO" id="GO:0009881">
    <property type="term" value="F:photoreceptor activity"/>
    <property type="evidence" value="ECO:0007669"/>
    <property type="project" value="UniProtKB-UniRule"/>
</dbReference>
<evidence type="ECO:0000256" key="3">
    <source>
        <dbReference type="ARBA" id="ARBA00022543"/>
    </source>
</evidence>
<dbReference type="SUPFAM" id="SSF55785">
    <property type="entry name" value="PYP-like sensor domain (PAS domain)"/>
    <property type="match status" value="1"/>
</dbReference>
<dbReference type="GO" id="GO:0006355">
    <property type="term" value="P:regulation of DNA-templated transcription"/>
    <property type="evidence" value="ECO:0007669"/>
    <property type="project" value="UniProtKB-UniRule"/>
</dbReference>
<keyword evidence="3 8" id="KW-0600">Photoreceptor protein</keyword>
<dbReference type="SMART" id="SM00091">
    <property type="entry name" value="PAS"/>
    <property type="match status" value="1"/>
</dbReference>
<evidence type="ECO:0000256" key="7">
    <source>
        <dbReference type="NCBIfam" id="TIGR02373"/>
    </source>
</evidence>
<evidence type="ECO:0000256" key="9">
    <source>
        <dbReference type="PIRSR" id="PIRSR000087-50"/>
    </source>
</evidence>
<evidence type="ECO:0000256" key="2">
    <source>
        <dbReference type="ARBA" id="ARBA00019243"/>
    </source>
</evidence>
<feature type="domain" description="PAS" evidence="10">
    <location>
        <begin position="22"/>
        <end position="65"/>
    </location>
</feature>